<dbReference type="RefSeq" id="WP_176231508.1">
    <property type="nucleotide sequence ID" value="NZ_BLRU01000005.1"/>
</dbReference>
<reference evidence="23 24" key="1">
    <citation type="journal article" date="2020" name="Front. Microbiol.">
        <title>Single-cell genomics of novel Actinobacteria with the Wood-Ljungdahl pathway discovered in a serpentinizing system.</title>
        <authorList>
            <person name="Merino N."/>
            <person name="Kawai M."/>
            <person name="Boyd E.S."/>
            <person name="Colman D.R."/>
            <person name="McGlynn S.E."/>
            <person name="Nealson K.H."/>
            <person name="Kurokawa K."/>
            <person name="Hongoh Y."/>
        </authorList>
    </citation>
    <scope>NUCLEOTIDE SEQUENCE [LARGE SCALE GENOMIC DNA]</scope>
    <source>
        <strain evidence="20 24">S03</strain>
        <strain evidence="21 25">S34</strain>
        <strain evidence="22 23">S44</strain>
    </source>
</reference>
<keyword evidence="7 19" id="KW-1003">Cell membrane</keyword>
<feature type="transmembrane region" description="Helical" evidence="19">
    <location>
        <begin position="30"/>
        <end position="51"/>
    </location>
</feature>
<feature type="transmembrane region" description="Helical" evidence="19">
    <location>
        <begin position="173"/>
        <end position="190"/>
    </location>
</feature>
<comment type="subcellular location">
    <subcellularLocation>
        <location evidence="2 19">Cell membrane</location>
        <topology evidence="2 19">Multi-pass membrane protein</topology>
    </subcellularLocation>
</comment>
<keyword evidence="11 19" id="KW-0460">Magnesium</keyword>
<name>A0A6V8NEG6_9ACTN</name>
<dbReference type="InterPro" id="IPR003805">
    <property type="entry name" value="CobS"/>
</dbReference>
<dbReference type="Proteomes" id="UP000561271">
    <property type="component" value="Unassembled WGS sequence"/>
</dbReference>
<evidence type="ECO:0000256" key="7">
    <source>
        <dbReference type="ARBA" id="ARBA00022475"/>
    </source>
</evidence>
<evidence type="ECO:0000256" key="16">
    <source>
        <dbReference type="ARBA" id="ARBA00032853"/>
    </source>
</evidence>
<gene>
    <name evidence="19" type="primary">cobS</name>
    <name evidence="20" type="ORF">HKBW3S03_00140</name>
    <name evidence="21" type="ORF">HKBW3S34_00712</name>
    <name evidence="22" type="ORF">HKBW3S44_00930</name>
</gene>
<dbReference type="EC" id="2.7.8.26" evidence="5 19"/>
<accession>A0A6V8NEG6</accession>
<protein>
    <recommendedName>
        <fullName evidence="6 19">Adenosylcobinamide-GDP ribazoletransferase</fullName>
        <ecNumber evidence="5 19">2.7.8.26</ecNumber>
    </recommendedName>
    <alternativeName>
        <fullName evidence="16 19">Cobalamin synthase</fullName>
    </alternativeName>
    <alternativeName>
        <fullName evidence="15 19">Cobalamin-5'-phosphate synthase</fullName>
    </alternativeName>
</protein>
<evidence type="ECO:0000256" key="3">
    <source>
        <dbReference type="ARBA" id="ARBA00004663"/>
    </source>
</evidence>
<evidence type="ECO:0000313" key="23">
    <source>
        <dbReference type="Proteomes" id="UP000561271"/>
    </source>
</evidence>
<evidence type="ECO:0000256" key="6">
    <source>
        <dbReference type="ARBA" id="ARBA00015850"/>
    </source>
</evidence>
<evidence type="ECO:0000256" key="15">
    <source>
        <dbReference type="ARBA" id="ARBA00032605"/>
    </source>
</evidence>
<evidence type="ECO:0000313" key="22">
    <source>
        <dbReference type="EMBL" id="GFP37250.1"/>
    </source>
</evidence>
<evidence type="ECO:0000256" key="8">
    <source>
        <dbReference type="ARBA" id="ARBA00022573"/>
    </source>
</evidence>
<feature type="transmembrane region" description="Helical" evidence="19">
    <location>
        <begin position="105"/>
        <end position="123"/>
    </location>
</feature>
<dbReference type="EMBL" id="BLRU01000005">
    <property type="protein sequence ID" value="GFP18635.1"/>
    <property type="molecule type" value="Genomic_DNA"/>
</dbReference>
<feature type="transmembrane region" description="Helical" evidence="19">
    <location>
        <begin position="195"/>
        <end position="212"/>
    </location>
</feature>
<sequence length="243" mass="26095">MRSFLVALNFLTILPVPVRDVDGRDLSRSMTLFPLTGLLIGSLLALIFWAGSRIFPSLTIVAFILATEVVISGAMHLDGFMDTVDGLMSGGDQKEILKVMKMGNVGAYAVIAAICLFLLKFSLIFSLSASFISPTLILMPALGRWAMVFMAFFCPYPREGGIGRPFKDYLGSTQFAVATLILVGAALLLLRLRGLFLFLVIAVILSGLAVYFTRKVGGATGDVMGGAGEVVELIAVLVMALFR</sequence>
<comment type="pathway">
    <text evidence="3 19">Cofactor biosynthesis; adenosylcobalamin biosynthesis; adenosylcobalamin from cob(II)yrinate a,c-diamide: step 7/7.</text>
</comment>
<feature type="transmembrane region" description="Helical" evidence="19">
    <location>
        <begin position="58"/>
        <end position="77"/>
    </location>
</feature>
<evidence type="ECO:0000313" key="25">
    <source>
        <dbReference type="Proteomes" id="UP000588083"/>
    </source>
</evidence>
<keyword evidence="9 19" id="KW-0808">Transferase</keyword>
<dbReference type="Pfam" id="PF02654">
    <property type="entry name" value="CobS"/>
    <property type="match status" value="1"/>
</dbReference>
<evidence type="ECO:0000313" key="24">
    <source>
        <dbReference type="Proteomes" id="UP000574717"/>
    </source>
</evidence>
<dbReference type="NCBIfam" id="TIGR00317">
    <property type="entry name" value="cobS"/>
    <property type="match status" value="1"/>
</dbReference>
<dbReference type="PANTHER" id="PTHR34148:SF1">
    <property type="entry name" value="ADENOSYLCOBINAMIDE-GDP RIBAZOLETRANSFERASE"/>
    <property type="match status" value="1"/>
</dbReference>
<dbReference type="GO" id="GO:0051073">
    <property type="term" value="F:adenosylcobinamide-GDP ribazoletransferase activity"/>
    <property type="evidence" value="ECO:0007669"/>
    <property type="project" value="UniProtKB-UniRule"/>
</dbReference>
<evidence type="ECO:0000256" key="9">
    <source>
        <dbReference type="ARBA" id="ARBA00022679"/>
    </source>
</evidence>
<comment type="caution">
    <text evidence="20">The sequence shown here is derived from an EMBL/GenBank/DDBJ whole genome shotgun (WGS) entry which is preliminary data.</text>
</comment>
<comment type="cofactor">
    <cofactor evidence="1 19">
        <name>Mg(2+)</name>
        <dbReference type="ChEBI" id="CHEBI:18420"/>
    </cofactor>
</comment>
<comment type="catalytic activity">
    <reaction evidence="18 19">
        <text>alpha-ribazole 5'-phosphate + adenosylcob(III)inamide-GDP = adenosylcob(III)alamin 5'-phosphate + GMP + H(+)</text>
        <dbReference type="Rhea" id="RHEA:23560"/>
        <dbReference type="ChEBI" id="CHEBI:15378"/>
        <dbReference type="ChEBI" id="CHEBI:57918"/>
        <dbReference type="ChEBI" id="CHEBI:58115"/>
        <dbReference type="ChEBI" id="CHEBI:60487"/>
        <dbReference type="ChEBI" id="CHEBI:60493"/>
        <dbReference type="EC" id="2.7.8.26"/>
    </reaction>
</comment>
<evidence type="ECO:0000313" key="20">
    <source>
        <dbReference type="EMBL" id="GFP18635.1"/>
    </source>
</evidence>
<dbReference type="Proteomes" id="UP000574717">
    <property type="component" value="Unassembled WGS sequence"/>
</dbReference>
<evidence type="ECO:0000313" key="21">
    <source>
        <dbReference type="EMBL" id="GFP29791.1"/>
    </source>
</evidence>
<dbReference type="AlphaFoldDB" id="A0A6V8NEG6"/>
<dbReference type="GO" id="GO:0005886">
    <property type="term" value="C:plasma membrane"/>
    <property type="evidence" value="ECO:0007669"/>
    <property type="project" value="UniProtKB-SubCell"/>
</dbReference>
<evidence type="ECO:0000256" key="12">
    <source>
        <dbReference type="ARBA" id="ARBA00022989"/>
    </source>
</evidence>
<feature type="transmembrane region" description="Helical" evidence="19">
    <location>
        <begin position="224"/>
        <end position="242"/>
    </location>
</feature>
<evidence type="ECO:0000256" key="4">
    <source>
        <dbReference type="ARBA" id="ARBA00010561"/>
    </source>
</evidence>
<evidence type="ECO:0000256" key="13">
    <source>
        <dbReference type="ARBA" id="ARBA00023136"/>
    </source>
</evidence>
<dbReference type="EMBL" id="BLRZ01000024">
    <property type="protein sequence ID" value="GFP29791.1"/>
    <property type="molecule type" value="Genomic_DNA"/>
</dbReference>
<evidence type="ECO:0000256" key="1">
    <source>
        <dbReference type="ARBA" id="ARBA00001946"/>
    </source>
</evidence>
<dbReference type="PANTHER" id="PTHR34148">
    <property type="entry name" value="ADENOSYLCOBINAMIDE-GDP RIBAZOLETRANSFERASE"/>
    <property type="match status" value="1"/>
</dbReference>
<comment type="similarity">
    <text evidence="4 19">Belongs to the CobS family.</text>
</comment>
<dbReference type="GO" id="GO:0008818">
    <property type="term" value="F:cobalamin 5'-phosphate synthase activity"/>
    <property type="evidence" value="ECO:0007669"/>
    <property type="project" value="UniProtKB-UniRule"/>
</dbReference>
<evidence type="ECO:0000256" key="17">
    <source>
        <dbReference type="ARBA" id="ARBA00048623"/>
    </source>
</evidence>
<comment type="catalytic activity">
    <reaction evidence="17 19">
        <text>alpha-ribazole + adenosylcob(III)inamide-GDP = adenosylcob(III)alamin + GMP + H(+)</text>
        <dbReference type="Rhea" id="RHEA:16049"/>
        <dbReference type="ChEBI" id="CHEBI:10329"/>
        <dbReference type="ChEBI" id="CHEBI:15378"/>
        <dbReference type="ChEBI" id="CHEBI:18408"/>
        <dbReference type="ChEBI" id="CHEBI:58115"/>
        <dbReference type="ChEBI" id="CHEBI:60487"/>
        <dbReference type="EC" id="2.7.8.26"/>
    </reaction>
</comment>
<dbReference type="GO" id="GO:0009236">
    <property type="term" value="P:cobalamin biosynthetic process"/>
    <property type="evidence" value="ECO:0007669"/>
    <property type="project" value="UniProtKB-UniRule"/>
</dbReference>
<dbReference type="EMBL" id="BLSC01000064">
    <property type="protein sequence ID" value="GFP37250.1"/>
    <property type="molecule type" value="Genomic_DNA"/>
</dbReference>
<evidence type="ECO:0000256" key="5">
    <source>
        <dbReference type="ARBA" id="ARBA00013200"/>
    </source>
</evidence>
<organism evidence="20 24">
    <name type="scientific">Candidatus Hakubella thermalkaliphila</name>
    <dbReference type="NCBI Taxonomy" id="2754717"/>
    <lineage>
        <taxon>Bacteria</taxon>
        <taxon>Bacillati</taxon>
        <taxon>Actinomycetota</taxon>
        <taxon>Actinomycetota incertae sedis</taxon>
        <taxon>Candidatus Hakubellales</taxon>
        <taxon>Candidatus Hakubellaceae</taxon>
        <taxon>Candidatus Hakubella</taxon>
    </lineage>
</organism>
<dbReference type="UniPathway" id="UPA00148">
    <property type="reaction ID" value="UER00238"/>
</dbReference>
<keyword evidence="12 19" id="KW-1133">Transmembrane helix</keyword>
<keyword evidence="8 19" id="KW-0169">Cobalamin biosynthesis</keyword>
<dbReference type="HAMAP" id="MF_00719">
    <property type="entry name" value="CobS"/>
    <property type="match status" value="1"/>
</dbReference>
<evidence type="ECO:0000256" key="10">
    <source>
        <dbReference type="ARBA" id="ARBA00022692"/>
    </source>
</evidence>
<evidence type="ECO:0000256" key="2">
    <source>
        <dbReference type="ARBA" id="ARBA00004651"/>
    </source>
</evidence>
<dbReference type="Proteomes" id="UP000588083">
    <property type="component" value="Unassembled WGS sequence"/>
</dbReference>
<evidence type="ECO:0000256" key="19">
    <source>
        <dbReference type="HAMAP-Rule" id="MF_00719"/>
    </source>
</evidence>
<keyword evidence="25" id="KW-1185">Reference proteome</keyword>
<feature type="transmembrane region" description="Helical" evidence="19">
    <location>
        <begin position="135"/>
        <end position="153"/>
    </location>
</feature>
<comment type="function">
    <text evidence="14 19">Joins adenosylcobinamide-GDP and alpha-ribazole to generate adenosylcobalamin (Ado-cobalamin). Also synthesizes adenosylcobalamin 5'-phosphate from adenosylcobinamide-GDP and alpha-ribazole 5'-phosphate.</text>
</comment>
<evidence type="ECO:0000256" key="11">
    <source>
        <dbReference type="ARBA" id="ARBA00022842"/>
    </source>
</evidence>
<keyword evidence="10 19" id="KW-0812">Transmembrane</keyword>
<evidence type="ECO:0000256" key="14">
    <source>
        <dbReference type="ARBA" id="ARBA00025228"/>
    </source>
</evidence>
<proteinExistence type="inferred from homology"/>
<keyword evidence="13 19" id="KW-0472">Membrane</keyword>
<evidence type="ECO:0000256" key="18">
    <source>
        <dbReference type="ARBA" id="ARBA00049504"/>
    </source>
</evidence>